<feature type="transmembrane region" description="Helical" evidence="1">
    <location>
        <begin position="122"/>
        <end position="142"/>
    </location>
</feature>
<evidence type="ECO:0000259" key="2">
    <source>
        <dbReference type="PROSITE" id="PS50132"/>
    </source>
</evidence>
<dbReference type="EMBL" id="JAOPGA020000966">
    <property type="protein sequence ID" value="KAL0483544.1"/>
    <property type="molecule type" value="Genomic_DNA"/>
</dbReference>
<gene>
    <name evidence="3" type="ORF">AKO1_014519</name>
</gene>
<keyword evidence="1" id="KW-0812">Transmembrane</keyword>
<dbReference type="InterPro" id="IPR016137">
    <property type="entry name" value="RGS"/>
</dbReference>
<organism evidence="3 4">
    <name type="scientific">Acrasis kona</name>
    <dbReference type="NCBI Taxonomy" id="1008807"/>
    <lineage>
        <taxon>Eukaryota</taxon>
        <taxon>Discoba</taxon>
        <taxon>Heterolobosea</taxon>
        <taxon>Tetramitia</taxon>
        <taxon>Eutetramitia</taxon>
        <taxon>Acrasidae</taxon>
        <taxon>Acrasis</taxon>
    </lineage>
</organism>
<comment type="caution">
    <text evidence="3">The sequence shown here is derived from an EMBL/GenBank/DDBJ whole genome shotgun (WGS) entry which is preliminary data.</text>
</comment>
<feature type="domain" description="RGS" evidence="2">
    <location>
        <begin position="173"/>
        <end position="249"/>
    </location>
</feature>
<protein>
    <submittedName>
        <fullName evidence="3">Regulator of G-protein signaling</fullName>
    </submittedName>
</protein>
<proteinExistence type="predicted"/>
<keyword evidence="1" id="KW-1133">Transmembrane helix</keyword>
<feature type="transmembrane region" description="Helical" evidence="1">
    <location>
        <begin position="96"/>
        <end position="116"/>
    </location>
</feature>
<feature type="transmembrane region" description="Helical" evidence="1">
    <location>
        <begin position="20"/>
        <end position="43"/>
    </location>
</feature>
<dbReference type="InterPro" id="IPR044926">
    <property type="entry name" value="RGS_subdomain_2"/>
</dbReference>
<dbReference type="SUPFAM" id="SSF48097">
    <property type="entry name" value="Regulator of G-protein signaling, RGS"/>
    <property type="match status" value="1"/>
</dbReference>
<feature type="transmembrane region" description="Helical" evidence="1">
    <location>
        <begin position="58"/>
        <end position="84"/>
    </location>
</feature>
<keyword evidence="4" id="KW-1185">Reference proteome</keyword>
<evidence type="ECO:0000256" key="1">
    <source>
        <dbReference type="SAM" id="Phobius"/>
    </source>
</evidence>
<dbReference type="Proteomes" id="UP001431209">
    <property type="component" value="Unassembled WGS sequence"/>
</dbReference>
<dbReference type="Gene3D" id="1.10.167.10">
    <property type="entry name" value="Regulator of G-protein Signalling 4, domain 2"/>
    <property type="match status" value="1"/>
</dbReference>
<keyword evidence="1" id="KW-0472">Membrane</keyword>
<evidence type="ECO:0000313" key="3">
    <source>
        <dbReference type="EMBL" id="KAL0483544.1"/>
    </source>
</evidence>
<accession>A0AAW2Z2K4</accession>
<reference evidence="3 4" key="1">
    <citation type="submission" date="2024-03" db="EMBL/GenBank/DDBJ databases">
        <title>The Acrasis kona genome and developmental transcriptomes reveal deep origins of eukaryotic multicellular pathways.</title>
        <authorList>
            <person name="Sheikh S."/>
            <person name="Fu C.-J."/>
            <person name="Brown M.W."/>
            <person name="Baldauf S.L."/>
        </authorList>
    </citation>
    <scope>NUCLEOTIDE SEQUENCE [LARGE SCALE GENOMIC DNA]</scope>
    <source>
        <strain evidence="3 4">ATCC MYA-3509</strain>
    </source>
</reference>
<dbReference type="PROSITE" id="PS50132">
    <property type="entry name" value="RGS"/>
    <property type="match status" value="1"/>
</dbReference>
<sequence length="309" mass="35939">MRLTRYIRILTKFSRRHSLYSFFFIMFLQTAYWLMVTGIFVLSGRTNYFTASGCQLEVYYTVCSLAPFLIYTIVLVVFVVFATIKVRDVWGIGRDLTISCIVHICTAILHVLLGAFKQVPLFFPTGILVIIPILFDNTYNVLRPCIKLILISGMDRGEELVKDDLIDGWIDKDIEHMLEDSLLRSDLKKFATHSFCPEDINCWEEIQSFRNSQQQEEKVKKALCVVDRYLCKDSPMELNIPNPNVYERLITSNVRNVMENVSTNDDSMANIEDALSRIETMVKYNMEDVLKRYKTSKSRRPSVVIRQYI</sequence>
<dbReference type="Pfam" id="PF00615">
    <property type="entry name" value="RGS"/>
    <property type="match status" value="1"/>
</dbReference>
<dbReference type="AlphaFoldDB" id="A0AAW2Z2K4"/>
<evidence type="ECO:0000313" key="4">
    <source>
        <dbReference type="Proteomes" id="UP001431209"/>
    </source>
</evidence>
<dbReference type="InterPro" id="IPR036305">
    <property type="entry name" value="RGS_sf"/>
</dbReference>
<name>A0AAW2Z2K4_9EUKA</name>